<organism evidence="1 2">
    <name type="scientific">Pseudomonas duriflava</name>
    <dbReference type="NCBI Taxonomy" id="459528"/>
    <lineage>
        <taxon>Bacteria</taxon>
        <taxon>Pseudomonadati</taxon>
        <taxon>Pseudomonadota</taxon>
        <taxon>Gammaproteobacteria</taxon>
        <taxon>Pseudomonadales</taxon>
        <taxon>Pseudomonadaceae</taxon>
        <taxon>Pseudomonas</taxon>
    </lineage>
</organism>
<protein>
    <submittedName>
        <fullName evidence="1">Uncharacterized protein</fullName>
    </submittedName>
</protein>
<dbReference type="AlphaFoldDB" id="A0A562QP32"/>
<sequence length="77" mass="8875">MTTLTGLITGLSQRRPIFHANRYKDGAFENQEHSQVTHGNHIKSRDETRAECPQNDCLTKQAERIWVLTPLRTTRQA</sequence>
<name>A0A562QP32_9PSED</name>
<evidence type="ECO:0000313" key="2">
    <source>
        <dbReference type="Proteomes" id="UP000316905"/>
    </source>
</evidence>
<keyword evidence="2" id="KW-1185">Reference proteome</keyword>
<comment type="caution">
    <text evidence="1">The sequence shown here is derived from an EMBL/GenBank/DDBJ whole genome shotgun (WGS) entry which is preliminary data.</text>
</comment>
<dbReference type="EMBL" id="VLKY01000001">
    <property type="protein sequence ID" value="TWI58509.1"/>
    <property type="molecule type" value="Genomic_DNA"/>
</dbReference>
<accession>A0A562QP32</accession>
<reference evidence="1 2" key="1">
    <citation type="journal article" date="2015" name="Stand. Genomic Sci.">
        <title>Genomic Encyclopedia of Bacterial and Archaeal Type Strains, Phase III: the genomes of soil and plant-associated and newly described type strains.</title>
        <authorList>
            <person name="Whitman W.B."/>
            <person name="Woyke T."/>
            <person name="Klenk H.P."/>
            <person name="Zhou Y."/>
            <person name="Lilburn T.G."/>
            <person name="Beck B.J."/>
            <person name="De Vos P."/>
            <person name="Vandamme P."/>
            <person name="Eisen J.A."/>
            <person name="Garrity G."/>
            <person name="Hugenholtz P."/>
            <person name="Kyrpides N.C."/>
        </authorList>
    </citation>
    <scope>NUCLEOTIDE SEQUENCE [LARGE SCALE GENOMIC DNA]</scope>
    <source>
        <strain evidence="1 2">CGMCC 1.6858</strain>
    </source>
</reference>
<proteinExistence type="predicted"/>
<evidence type="ECO:0000313" key="1">
    <source>
        <dbReference type="EMBL" id="TWI58509.1"/>
    </source>
</evidence>
<gene>
    <name evidence="1" type="ORF">IQ22_00215</name>
</gene>
<dbReference type="Proteomes" id="UP000316905">
    <property type="component" value="Unassembled WGS sequence"/>
</dbReference>